<name>A0A1I4SN44_9EURY</name>
<sequence length="231" mass="24633">MRGYTNSSEIRMYAAFVLILLPTAALCYKGQLALGTIGPIPLAIILFAMLAGSIIEIPFAKIRSKKPEQLFKYAPILEDIYSVPIVKELPIGKQRVFNTTLTINFGGAIIPSLAVIYLLLTQPNNTALEIMLIVVVAVTMLSEMMGGIGTVIHEYIGIIALPFALIVEPENAATIMFIAGVGGILAGNIISVATFNKERTGSAFISIGGAGSFKAIYVTTIVATLISHFVV</sequence>
<dbReference type="AlphaFoldDB" id="A0A1I4SN44"/>
<feature type="transmembrane region" description="Helical" evidence="1">
    <location>
        <begin position="37"/>
        <end position="59"/>
    </location>
</feature>
<feature type="transmembrane region" description="Helical" evidence="1">
    <location>
        <begin position="207"/>
        <end position="230"/>
    </location>
</feature>
<evidence type="ECO:0000313" key="2">
    <source>
        <dbReference type="EMBL" id="SFM65938.1"/>
    </source>
</evidence>
<evidence type="ECO:0000313" key="3">
    <source>
        <dbReference type="Proteomes" id="UP000198535"/>
    </source>
</evidence>
<dbReference type="Pfam" id="PF07758">
    <property type="entry name" value="DUF1614"/>
    <property type="match status" value="1"/>
</dbReference>
<proteinExistence type="predicted"/>
<keyword evidence="1" id="KW-0812">Transmembrane</keyword>
<feature type="transmembrane region" description="Helical" evidence="1">
    <location>
        <begin position="173"/>
        <end position="195"/>
    </location>
</feature>
<dbReference type="Proteomes" id="UP000198535">
    <property type="component" value="Unassembled WGS sequence"/>
</dbReference>
<accession>A0A1I4SN44</accession>
<organism evidence="2 3">
    <name type="scientific">Methanolobus profundi</name>
    <dbReference type="NCBI Taxonomy" id="487685"/>
    <lineage>
        <taxon>Archaea</taxon>
        <taxon>Methanobacteriati</taxon>
        <taxon>Methanobacteriota</taxon>
        <taxon>Stenosarchaea group</taxon>
        <taxon>Methanomicrobia</taxon>
        <taxon>Methanosarcinales</taxon>
        <taxon>Methanosarcinaceae</taxon>
        <taxon>Methanolobus</taxon>
    </lineage>
</organism>
<dbReference type="OrthoDB" id="141826at2157"/>
<feature type="transmembrane region" description="Helical" evidence="1">
    <location>
        <begin position="126"/>
        <end position="144"/>
    </location>
</feature>
<dbReference type="STRING" id="487685.SAMN04488696_1920"/>
<evidence type="ECO:0000256" key="1">
    <source>
        <dbReference type="SAM" id="Phobius"/>
    </source>
</evidence>
<dbReference type="EMBL" id="FOUJ01000004">
    <property type="protein sequence ID" value="SFM65938.1"/>
    <property type="molecule type" value="Genomic_DNA"/>
</dbReference>
<dbReference type="RefSeq" id="WP_091936374.1">
    <property type="nucleotide sequence ID" value="NZ_FOUJ01000004.1"/>
</dbReference>
<reference evidence="3" key="1">
    <citation type="submission" date="2016-10" db="EMBL/GenBank/DDBJ databases">
        <authorList>
            <person name="Varghese N."/>
            <person name="Submissions S."/>
        </authorList>
    </citation>
    <scope>NUCLEOTIDE SEQUENCE [LARGE SCALE GENOMIC DNA]</scope>
    <source>
        <strain evidence="3">Mob M</strain>
    </source>
</reference>
<keyword evidence="1" id="KW-0472">Membrane</keyword>
<dbReference type="InterPro" id="IPR011672">
    <property type="entry name" value="DUF1614"/>
</dbReference>
<keyword evidence="3" id="KW-1185">Reference proteome</keyword>
<protein>
    <submittedName>
        <fullName evidence="2">Uncharacterized membrane protein</fullName>
    </submittedName>
</protein>
<gene>
    <name evidence="2" type="ORF">SAMN04488696_1920</name>
</gene>
<feature type="transmembrane region" description="Helical" evidence="1">
    <location>
        <begin position="101"/>
        <end position="120"/>
    </location>
</feature>
<keyword evidence="1" id="KW-1133">Transmembrane helix</keyword>